<dbReference type="GO" id="GO:0005763">
    <property type="term" value="C:mitochondrial small ribosomal subunit"/>
    <property type="evidence" value="ECO:0007669"/>
    <property type="project" value="TreeGrafter"/>
</dbReference>
<dbReference type="PANTHER" id="PTHR13479:SF40">
    <property type="entry name" value="SMALL RIBOSOMAL SUBUNIT PROTEIN BS18M"/>
    <property type="match status" value="1"/>
</dbReference>
<reference evidence="5" key="1">
    <citation type="submission" date="2014-08" db="EMBL/GenBank/DDBJ databases">
        <authorList>
            <person name="Sharma Rahul"/>
            <person name="Thines Marco"/>
        </authorList>
    </citation>
    <scope>NUCLEOTIDE SEQUENCE</scope>
</reference>
<comment type="similarity">
    <text evidence="1">Belongs to the bacterial ribosomal protein bS18 family.</text>
</comment>
<dbReference type="InterPro" id="IPR036870">
    <property type="entry name" value="Ribosomal_bS18_sf"/>
</dbReference>
<evidence type="ECO:0000313" key="5">
    <source>
        <dbReference type="EMBL" id="CDZ97588.1"/>
    </source>
</evidence>
<dbReference type="Gene3D" id="4.10.640.10">
    <property type="entry name" value="Ribosomal protein S18"/>
    <property type="match status" value="1"/>
</dbReference>
<dbReference type="EMBL" id="LN483228">
    <property type="protein sequence ID" value="CDZ97588.1"/>
    <property type="molecule type" value="Genomic_DNA"/>
</dbReference>
<sequence>MAFLLAPRAVASASRSFSTSLPVSVTNIHAPFRRMGNPRKSQTMEKMNPVDQATIGADVSANLRSFDRGNIMSPEDFSQQGRAALKPIKRVKQALGPPRAIAELIDPFHRLDIDPRKEYLNARLLSTFQTEIGRIKGRAETGLTILAQRRLGKALKRAKNMGLVSRWTRNDSFAPMVERPRR</sequence>
<dbReference type="Pfam" id="PF01084">
    <property type="entry name" value="Ribosomal_S18"/>
    <property type="match status" value="1"/>
</dbReference>
<dbReference type="AlphaFoldDB" id="A0A0F7SIN8"/>
<dbReference type="PANTHER" id="PTHR13479">
    <property type="entry name" value="30S RIBOSOMAL PROTEIN S18"/>
    <property type="match status" value="1"/>
</dbReference>
<accession>A0A0F7SIN8</accession>
<protein>
    <recommendedName>
        <fullName evidence="4">Small ribosomal subunit protein bS18m</fullName>
    </recommendedName>
</protein>
<name>A0A0F7SIN8_PHARH</name>
<proteinExistence type="inferred from homology"/>
<evidence type="ECO:0000256" key="1">
    <source>
        <dbReference type="ARBA" id="ARBA00005589"/>
    </source>
</evidence>
<dbReference type="GO" id="GO:0032543">
    <property type="term" value="P:mitochondrial translation"/>
    <property type="evidence" value="ECO:0007669"/>
    <property type="project" value="TreeGrafter"/>
</dbReference>
<keyword evidence="3" id="KW-0687">Ribonucleoprotein</keyword>
<dbReference type="GO" id="GO:0070181">
    <property type="term" value="F:small ribosomal subunit rRNA binding"/>
    <property type="evidence" value="ECO:0007669"/>
    <property type="project" value="TreeGrafter"/>
</dbReference>
<keyword evidence="2" id="KW-0689">Ribosomal protein</keyword>
<organism evidence="5">
    <name type="scientific">Phaffia rhodozyma</name>
    <name type="common">Yeast</name>
    <name type="synonym">Xanthophyllomyces dendrorhous</name>
    <dbReference type="NCBI Taxonomy" id="264483"/>
    <lineage>
        <taxon>Eukaryota</taxon>
        <taxon>Fungi</taxon>
        <taxon>Dikarya</taxon>
        <taxon>Basidiomycota</taxon>
        <taxon>Agaricomycotina</taxon>
        <taxon>Tremellomycetes</taxon>
        <taxon>Cystofilobasidiales</taxon>
        <taxon>Mrakiaceae</taxon>
        <taxon>Phaffia</taxon>
    </lineage>
</organism>
<dbReference type="InterPro" id="IPR001648">
    <property type="entry name" value="Ribosomal_bS18"/>
</dbReference>
<evidence type="ECO:0000256" key="2">
    <source>
        <dbReference type="ARBA" id="ARBA00022980"/>
    </source>
</evidence>
<dbReference type="GO" id="GO:0003735">
    <property type="term" value="F:structural constituent of ribosome"/>
    <property type="evidence" value="ECO:0007669"/>
    <property type="project" value="InterPro"/>
</dbReference>
<evidence type="ECO:0000256" key="4">
    <source>
        <dbReference type="ARBA" id="ARBA00035264"/>
    </source>
</evidence>
<evidence type="ECO:0000256" key="3">
    <source>
        <dbReference type="ARBA" id="ARBA00023274"/>
    </source>
</evidence>
<dbReference type="SUPFAM" id="SSF46911">
    <property type="entry name" value="Ribosomal protein S18"/>
    <property type="match status" value="1"/>
</dbReference>